<keyword evidence="1" id="KW-0812">Transmembrane</keyword>
<gene>
    <name evidence="2" type="ORF">J2W61_005257</name>
</gene>
<sequence length="114" mass="12807">MNKAIHLSERQYTEIVGKQVAPDRPLLFGVLAEVVEPTAASAQPETIEIRSEWRVWHAVEGSEPDISRDNRRSGEILRRNPYFLLLQDICAFVAISAFITAICILSQEIASKTI</sequence>
<evidence type="ECO:0000256" key="1">
    <source>
        <dbReference type="SAM" id="Phobius"/>
    </source>
</evidence>
<evidence type="ECO:0000313" key="2">
    <source>
        <dbReference type="EMBL" id="MDR6705382.1"/>
    </source>
</evidence>
<dbReference type="EMBL" id="JAVDSW010000009">
    <property type="protein sequence ID" value="MDR6705382.1"/>
    <property type="molecule type" value="Genomic_DNA"/>
</dbReference>
<reference evidence="2" key="1">
    <citation type="submission" date="2023-07" db="EMBL/GenBank/DDBJ databases">
        <title>Sorghum-associated microbial communities from plants grown in Nebraska, USA.</title>
        <authorList>
            <person name="Schachtman D."/>
        </authorList>
    </citation>
    <scope>NUCLEOTIDE SEQUENCE</scope>
    <source>
        <strain evidence="2">1457</strain>
    </source>
</reference>
<evidence type="ECO:0000313" key="3">
    <source>
        <dbReference type="Proteomes" id="UP001265315"/>
    </source>
</evidence>
<dbReference type="Proteomes" id="UP001265315">
    <property type="component" value="Unassembled WGS sequence"/>
</dbReference>
<dbReference type="AlphaFoldDB" id="A0AAW8M250"/>
<organism evidence="2 3">
    <name type="scientific">Agrobacterium tumefaciens</name>
    <dbReference type="NCBI Taxonomy" id="358"/>
    <lineage>
        <taxon>Bacteria</taxon>
        <taxon>Pseudomonadati</taxon>
        <taxon>Pseudomonadota</taxon>
        <taxon>Alphaproteobacteria</taxon>
        <taxon>Hyphomicrobiales</taxon>
        <taxon>Rhizobiaceae</taxon>
        <taxon>Rhizobium/Agrobacterium group</taxon>
        <taxon>Agrobacterium</taxon>
        <taxon>Agrobacterium tumefaciens complex</taxon>
    </lineage>
</organism>
<proteinExistence type="predicted"/>
<comment type="caution">
    <text evidence="2">The sequence shown here is derived from an EMBL/GenBank/DDBJ whole genome shotgun (WGS) entry which is preliminary data.</text>
</comment>
<feature type="transmembrane region" description="Helical" evidence="1">
    <location>
        <begin position="82"/>
        <end position="107"/>
    </location>
</feature>
<name>A0AAW8M250_AGRTU</name>
<protein>
    <submittedName>
        <fullName evidence="2">Uncharacterized protein</fullName>
    </submittedName>
</protein>
<dbReference type="RefSeq" id="WP_111794335.1">
    <property type="nucleotide sequence ID" value="NZ_JAGIPM010000010.1"/>
</dbReference>
<accession>A0AAW8M250</accession>
<keyword evidence="1" id="KW-0472">Membrane</keyword>
<keyword evidence="1" id="KW-1133">Transmembrane helix</keyword>